<dbReference type="AlphaFoldDB" id="A0A2S2QYG7"/>
<keyword evidence="1" id="KW-0548">Nucleotidyltransferase</keyword>
<dbReference type="EMBL" id="GGMS01013347">
    <property type="protein sequence ID" value="MBY82550.1"/>
    <property type="molecule type" value="Transcribed_RNA"/>
</dbReference>
<name>A0A2S2QYG7_9HEMI</name>
<dbReference type="PANTHER" id="PTHR19446">
    <property type="entry name" value="REVERSE TRANSCRIPTASES"/>
    <property type="match status" value="1"/>
</dbReference>
<sequence length="115" mass="13208">MPLPIKHTSPSEVLHIIKKLNNNKAPGHDLITNRMIKNLPKKSIILLTFIYNSILRLSYISPSWKYSIIILIHKSDKPENLLSSFQPISLLPSLSKILKKIILKRIYSIINVQNT</sequence>
<evidence type="ECO:0000313" key="1">
    <source>
        <dbReference type="EMBL" id="MBY82550.1"/>
    </source>
</evidence>
<dbReference type="GO" id="GO:0003964">
    <property type="term" value="F:RNA-directed DNA polymerase activity"/>
    <property type="evidence" value="ECO:0007669"/>
    <property type="project" value="UniProtKB-KW"/>
</dbReference>
<keyword evidence="1" id="KW-0695">RNA-directed DNA polymerase</keyword>
<protein>
    <submittedName>
        <fullName evidence="1">Putative RNA-directed DNA polymerase</fullName>
    </submittedName>
</protein>
<proteinExistence type="predicted"/>
<organism evidence="1">
    <name type="scientific">Sipha flava</name>
    <name type="common">yellow sugarcane aphid</name>
    <dbReference type="NCBI Taxonomy" id="143950"/>
    <lineage>
        <taxon>Eukaryota</taxon>
        <taxon>Metazoa</taxon>
        <taxon>Ecdysozoa</taxon>
        <taxon>Arthropoda</taxon>
        <taxon>Hexapoda</taxon>
        <taxon>Insecta</taxon>
        <taxon>Pterygota</taxon>
        <taxon>Neoptera</taxon>
        <taxon>Paraneoptera</taxon>
        <taxon>Hemiptera</taxon>
        <taxon>Sternorrhyncha</taxon>
        <taxon>Aphidomorpha</taxon>
        <taxon>Aphidoidea</taxon>
        <taxon>Aphididae</taxon>
        <taxon>Sipha</taxon>
    </lineage>
</organism>
<accession>A0A2S2QYG7</accession>
<reference evidence="1" key="1">
    <citation type="submission" date="2018-04" db="EMBL/GenBank/DDBJ databases">
        <title>Transcriptome assembly of Sipha flava.</title>
        <authorList>
            <person name="Scully E.D."/>
            <person name="Geib S.M."/>
            <person name="Palmer N.A."/>
            <person name="Koch K."/>
            <person name="Bradshaw J."/>
            <person name="Heng-Moss T."/>
            <person name="Sarath G."/>
        </authorList>
    </citation>
    <scope>NUCLEOTIDE SEQUENCE</scope>
</reference>
<keyword evidence="1" id="KW-0808">Transferase</keyword>
<gene>
    <name evidence="1" type="ORF">g.15105</name>
</gene>